<comment type="caution">
    <text evidence="1">The sequence shown here is derived from an EMBL/GenBank/DDBJ whole genome shotgun (WGS) entry which is preliminary data.</text>
</comment>
<dbReference type="AlphaFoldDB" id="A0AAV0C1Q5"/>
<dbReference type="EMBL" id="CAMAPF010000011">
    <property type="protein sequence ID" value="CAH9063051.1"/>
    <property type="molecule type" value="Genomic_DNA"/>
</dbReference>
<sequence length="71" mass="8083">MSLQIKGTEIMVNGCRLCTTPLLNCNASRGIEENESMRPIQNILFLAPNVKYFELHFLKAMIKVKVDDNIN</sequence>
<proteinExistence type="predicted"/>
<organism evidence="1 2">
    <name type="scientific">Cuscuta epithymum</name>
    <dbReference type="NCBI Taxonomy" id="186058"/>
    <lineage>
        <taxon>Eukaryota</taxon>
        <taxon>Viridiplantae</taxon>
        <taxon>Streptophyta</taxon>
        <taxon>Embryophyta</taxon>
        <taxon>Tracheophyta</taxon>
        <taxon>Spermatophyta</taxon>
        <taxon>Magnoliopsida</taxon>
        <taxon>eudicotyledons</taxon>
        <taxon>Gunneridae</taxon>
        <taxon>Pentapetalae</taxon>
        <taxon>asterids</taxon>
        <taxon>lamiids</taxon>
        <taxon>Solanales</taxon>
        <taxon>Convolvulaceae</taxon>
        <taxon>Cuscuteae</taxon>
        <taxon>Cuscuta</taxon>
        <taxon>Cuscuta subgen. Cuscuta</taxon>
    </lineage>
</organism>
<dbReference type="Proteomes" id="UP001152523">
    <property type="component" value="Unassembled WGS sequence"/>
</dbReference>
<evidence type="ECO:0000313" key="2">
    <source>
        <dbReference type="Proteomes" id="UP001152523"/>
    </source>
</evidence>
<reference evidence="1" key="1">
    <citation type="submission" date="2022-07" db="EMBL/GenBank/DDBJ databases">
        <authorList>
            <person name="Macas J."/>
            <person name="Novak P."/>
            <person name="Neumann P."/>
        </authorList>
    </citation>
    <scope>NUCLEOTIDE SEQUENCE</scope>
</reference>
<accession>A0AAV0C1Q5</accession>
<keyword evidence="2" id="KW-1185">Reference proteome</keyword>
<gene>
    <name evidence="1" type="ORF">CEPIT_LOCUS1894</name>
</gene>
<evidence type="ECO:0000313" key="1">
    <source>
        <dbReference type="EMBL" id="CAH9063051.1"/>
    </source>
</evidence>
<name>A0AAV0C1Q5_9ASTE</name>
<protein>
    <submittedName>
        <fullName evidence="1">Uncharacterized protein</fullName>
    </submittedName>
</protein>